<reference evidence="1 2" key="1">
    <citation type="submission" date="2018-10" db="EMBL/GenBank/DDBJ databases">
        <title>Natrarchaeobius chitinivorans gen. nov., sp. nov., and Natrarchaeobius haloalkaliphilus sp. nov., alkaliphilic, chitin-utilizing haloarchaea from hypersaline alkaline lakes.</title>
        <authorList>
            <person name="Sorokin D.Y."/>
            <person name="Elcheninov A.G."/>
            <person name="Kostrikina N.A."/>
            <person name="Bale N.J."/>
            <person name="Sinninghe Damste J.S."/>
            <person name="Khijniak T.V."/>
            <person name="Kublanov I.V."/>
            <person name="Toshchakov S.V."/>
        </authorList>
    </citation>
    <scope>NUCLEOTIDE SEQUENCE [LARGE SCALE GENOMIC DNA]</scope>
    <source>
        <strain evidence="1 2">AArcht7</strain>
    </source>
</reference>
<evidence type="ECO:0000313" key="2">
    <source>
        <dbReference type="Proteomes" id="UP000281431"/>
    </source>
</evidence>
<dbReference type="Proteomes" id="UP000281431">
    <property type="component" value="Unassembled WGS sequence"/>
</dbReference>
<organism evidence="1 2">
    <name type="scientific">Natrarchaeobius chitinivorans</name>
    <dbReference type="NCBI Taxonomy" id="1679083"/>
    <lineage>
        <taxon>Archaea</taxon>
        <taxon>Methanobacteriati</taxon>
        <taxon>Methanobacteriota</taxon>
        <taxon>Stenosarchaea group</taxon>
        <taxon>Halobacteria</taxon>
        <taxon>Halobacteriales</taxon>
        <taxon>Natrialbaceae</taxon>
        <taxon>Natrarchaeobius</taxon>
    </lineage>
</organism>
<evidence type="ECO:0000313" key="1">
    <source>
        <dbReference type="EMBL" id="RQG93700.1"/>
    </source>
</evidence>
<name>A0A3N6MBA3_NATCH</name>
<gene>
    <name evidence="1" type="ORF">EA472_22445</name>
</gene>
<proteinExistence type="predicted"/>
<dbReference type="EMBL" id="REFZ01000069">
    <property type="protein sequence ID" value="RQG93700.1"/>
    <property type="molecule type" value="Genomic_DNA"/>
</dbReference>
<dbReference type="OrthoDB" id="190764at2157"/>
<sequence length="87" mass="9835">MSTTADRQRHEIDLATDLGADVPSEAPRRATIEIEADGDRRTVSIEYGPDEWVLEFADGECVDRDPPTRPLPQWINDAMELVRGELR</sequence>
<protein>
    <submittedName>
        <fullName evidence="1">Uncharacterized protein</fullName>
    </submittedName>
</protein>
<keyword evidence="2" id="KW-1185">Reference proteome</keyword>
<accession>A0A3N6MBA3</accession>
<dbReference type="AlphaFoldDB" id="A0A3N6MBA3"/>
<comment type="caution">
    <text evidence="1">The sequence shown here is derived from an EMBL/GenBank/DDBJ whole genome shotgun (WGS) entry which is preliminary data.</text>
</comment>